<feature type="domain" description="Peroxisomal membrane protein PEX14-like KPWE" evidence="2">
    <location>
        <begin position="120"/>
        <end position="168"/>
    </location>
</feature>
<feature type="domain" description="PEX14-like helix-turn-helix" evidence="3">
    <location>
        <begin position="16"/>
        <end position="106"/>
    </location>
</feature>
<dbReference type="EMBL" id="AEOI02000003">
    <property type="protein sequence ID" value="ESX02943.1"/>
    <property type="molecule type" value="Genomic_DNA"/>
</dbReference>
<dbReference type="PANTHER" id="PTHR36855:SF1">
    <property type="entry name" value="PEROXISOME MEMBRANE ANCHOR PROTEIN PEX14P N-TERMINAL DOMAIN-CONTAINING PROTEIN"/>
    <property type="match status" value="1"/>
</dbReference>
<dbReference type="eggNOG" id="ENOG502S7YV">
    <property type="taxonomic scope" value="Eukaryota"/>
</dbReference>
<accession>W1QJS4</accession>
<dbReference type="PANTHER" id="PTHR36855">
    <property type="entry name" value="CHROMOSOME 10, WHOLE GENOME SHOTGUN SEQUENCE"/>
    <property type="match status" value="1"/>
</dbReference>
<dbReference type="RefSeq" id="XP_013937354.1">
    <property type="nucleotide sequence ID" value="XM_014081879.1"/>
</dbReference>
<dbReference type="Pfam" id="PF25871">
    <property type="entry name" value="HTH_76"/>
    <property type="match status" value="1"/>
</dbReference>
<comment type="caution">
    <text evidence="4">The sequence shown here is derived from an EMBL/GenBank/DDBJ whole genome shotgun (WGS) entry which is preliminary data.</text>
</comment>
<dbReference type="KEGG" id="opa:HPODL_02257"/>
<dbReference type="HOGENOM" id="CLU_070882_2_1_1"/>
<dbReference type="STRING" id="871575.W1QJS4"/>
<dbReference type="Pfam" id="PF17733">
    <property type="entry name" value="KPWE_dom"/>
    <property type="match status" value="1"/>
</dbReference>
<reference evidence="4 5" key="1">
    <citation type="journal article" date="2013" name="BMC Genomics">
        <title>Genome sequence and analysis of methylotrophic yeast Hansenula polymorpha DL1.</title>
        <authorList>
            <person name="Ravin N.V."/>
            <person name="Eldarov M.A."/>
            <person name="Kadnikov V.V."/>
            <person name="Beletsky A.V."/>
            <person name="Schneider J."/>
            <person name="Mardanova E.S."/>
            <person name="Smekalova E.M."/>
            <person name="Zvereva M.I."/>
            <person name="Dontsova O.A."/>
            <person name="Mardanov A.V."/>
            <person name="Skryabin K.G."/>
        </authorList>
    </citation>
    <scope>NUCLEOTIDE SEQUENCE [LARGE SCALE GENOMIC DNA]</scope>
    <source>
        <strain evidence="5">ATCC 26012 / BCRC 20466 / JCM 22074 / NRRL Y-7560 / DL-1</strain>
    </source>
</reference>
<evidence type="ECO:0000313" key="4">
    <source>
        <dbReference type="EMBL" id="ESX02943.1"/>
    </source>
</evidence>
<keyword evidence="5" id="KW-1185">Reference proteome</keyword>
<evidence type="ECO:0000256" key="1">
    <source>
        <dbReference type="SAM" id="MobiDB-lite"/>
    </source>
</evidence>
<evidence type="ECO:0000313" key="5">
    <source>
        <dbReference type="Proteomes" id="UP000008673"/>
    </source>
</evidence>
<dbReference type="Proteomes" id="UP000008673">
    <property type="component" value="Unassembled WGS sequence"/>
</dbReference>
<dbReference type="GeneID" id="25771711"/>
<feature type="region of interest" description="Disordered" evidence="1">
    <location>
        <begin position="143"/>
        <end position="180"/>
    </location>
</feature>
<dbReference type="InterPro" id="IPR040554">
    <property type="entry name" value="KPWE_PEX14_dom"/>
</dbReference>
<gene>
    <name evidence="4" type="ORF">HPODL_02257</name>
</gene>
<organism evidence="4 5">
    <name type="scientific">Ogataea parapolymorpha (strain ATCC 26012 / BCRC 20466 / JCM 22074 / NRRL Y-7560 / DL-1)</name>
    <name type="common">Yeast</name>
    <name type="synonym">Hansenula polymorpha</name>
    <dbReference type="NCBI Taxonomy" id="871575"/>
    <lineage>
        <taxon>Eukaryota</taxon>
        <taxon>Fungi</taxon>
        <taxon>Dikarya</taxon>
        <taxon>Ascomycota</taxon>
        <taxon>Saccharomycotina</taxon>
        <taxon>Pichiomycetes</taxon>
        <taxon>Pichiales</taxon>
        <taxon>Pichiaceae</taxon>
        <taxon>Ogataea</taxon>
    </lineage>
</organism>
<dbReference type="OrthoDB" id="9936937at2759"/>
<name>W1QJS4_OGAPD</name>
<dbReference type="InterPro" id="IPR058841">
    <property type="entry name" value="HTH_76"/>
</dbReference>
<dbReference type="OMA" id="NNDKDER"/>
<evidence type="ECO:0000259" key="3">
    <source>
        <dbReference type="Pfam" id="PF25871"/>
    </source>
</evidence>
<protein>
    <submittedName>
        <fullName evidence="4">Uncharacterized protein</fullName>
    </submittedName>
</protein>
<feature type="compositionally biased region" description="Basic and acidic residues" evidence="1">
    <location>
        <begin position="160"/>
        <end position="180"/>
    </location>
</feature>
<evidence type="ECO:0000259" key="2">
    <source>
        <dbReference type="Pfam" id="PF17733"/>
    </source>
</evidence>
<sequence>MYINSYGNIKNSNFMDSVYEEFSRYDFDSNEEYLAGLKQVMEQYLILQSQSDPEISKDISEGVFDVSKIKPQDREQLVWQAKVYFFCSQTGEILDLDDYRKWESERKVQEPQGTNTKEIPYSSNYEQLVDLIVNNKPIPGIKQIPDTVLGPELSSNSTLSERKKPWEQQKEKDCSEQKDA</sequence>
<dbReference type="AlphaFoldDB" id="W1QJS4"/>
<proteinExistence type="predicted"/>